<name>A0ACB8QD42_9AGAM</name>
<keyword evidence="2" id="KW-1185">Reference proteome</keyword>
<evidence type="ECO:0000313" key="1">
    <source>
        <dbReference type="EMBL" id="KAI0029485.1"/>
    </source>
</evidence>
<organism evidence="1 2">
    <name type="scientific">Vararia minispora EC-137</name>
    <dbReference type="NCBI Taxonomy" id="1314806"/>
    <lineage>
        <taxon>Eukaryota</taxon>
        <taxon>Fungi</taxon>
        <taxon>Dikarya</taxon>
        <taxon>Basidiomycota</taxon>
        <taxon>Agaricomycotina</taxon>
        <taxon>Agaricomycetes</taxon>
        <taxon>Russulales</taxon>
        <taxon>Lachnocladiaceae</taxon>
        <taxon>Vararia</taxon>
    </lineage>
</organism>
<protein>
    <submittedName>
        <fullName evidence="1">Uncharacterized protein</fullName>
    </submittedName>
</protein>
<reference evidence="1" key="1">
    <citation type="submission" date="2021-02" db="EMBL/GenBank/DDBJ databases">
        <authorList>
            <consortium name="DOE Joint Genome Institute"/>
            <person name="Ahrendt S."/>
            <person name="Looney B.P."/>
            <person name="Miyauchi S."/>
            <person name="Morin E."/>
            <person name="Drula E."/>
            <person name="Courty P.E."/>
            <person name="Chicoki N."/>
            <person name="Fauchery L."/>
            <person name="Kohler A."/>
            <person name="Kuo A."/>
            <person name="Labutti K."/>
            <person name="Pangilinan J."/>
            <person name="Lipzen A."/>
            <person name="Riley R."/>
            <person name="Andreopoulos W."/>
            <person name="He G."/>
            <person name="Johnson J."/>
            <person name="Barry K.W."/>
            <person name="Grigoriev I.V."/>
            <person name="Nagy L."/>
            <person name="Hibbett D."/>
            <person name="Henrissat B."/>
            <person name="Matheny P.B."/>
            <person name="Labbe J."/>
            <person name="Martin F."/>
        </authorList>
    </citation>
    <scope>NUCLEOTIDE SEQUENCE</scope>
    <source>
        <strain evidence="1">EC-137</strain>
    </source>
</reference>
<gene>
    <name evidence="1" type="ORF">K488DRAFT_80127</name>
</gene>
<proteinExistence type="predicted"/>
<dbReference type="Proteomes" id="UP000814128">
    <property type="component" value="Unassembled WGS sequence"/>
</dbReference>
<reference evidence="1" key="2">
    <citation type="journal article" date="2022" name="New Phytol.">
        <title>Evolutionary transition to the ectomycorrhizal habit in the genomes of a hyperdiverse lineage of mushroom-forming fungi.</title>
        <authorList>
            <person name="Looney B."/>
            <person name="Miyauchi S."/>
            <person name="Morin E."/>
            <person name="Drula E."/>
            <person name="Courty P.E."/>
            <person name="Kohler A."/>
            <person name="Kuo A."/>
            <person name="LaButti K."/>
            <person name="Pangilinan J."/>
            <person name="Lipzen A."/>
            <person name="Riley R."/>
            <person name="Andreopoulos W."/>
            <person name="He G."/>
            <person name="Johnson J."/>
            <person name="Nolan M."/>
            <person name="Tritt A."/>
            <person name="Barry K.W."/>
            <person name="Grigoriev I.V."/>
            <person name="Nagy L.G."/>
            <person name="Hibbett D."/>
            <person name="Henrissat B."/>
            <person name="Matheny P.B."/>
            <person name="Labbe J."/>
            <person name="Martin F.M."/>
        </authorList>
    </citation>
    <scope>NUCLEOTIDE SEQUENCE</scope>
    <source>
        <strain evidence="1">EC-137</strain>
    </source>
</reference>
<comment type="caution">
    <text evidence="1">The sequence shown here is derived from an EMBL/GenBank/DDBJ whole genome shotgun (WGS) entry which is preliminary data.</text>
</comment>
<sequence length="692" mass="75658">MRLLGRSKVMRTQGRMQAYARVDIYIYTLAAHAHGRARACLLRLALALSYLVFNYSLDQAAHSVSALTYRRLATPTRAMAPEISLASLPVIRVAGYVDSTARPFSAPRCCSSSGQRRDTWPSGLLLLASVLYAALGQSCESLWDIDPSIGPFLWSGLPLLSLLIMRRVNWVSRACHFVPFIRSAHGVSNFWIRSDIVSNEARADALRKTSSLLHCVIYGPLQEPIDEGLWRLTSAGLVSPAPFLPSPPSLKPAEIDHPTAHDFLLFAAIDYHAFSGAVVFSTKGMPASSVVDIDSEEAALPVVAAQMVRRPHSQSLLRACAKLEGPTEQGPYRLDLEDVKFDVPVCNIDFHSYSPESSKVSASLHELASAYLRVVRHVKQRAEAPNWLVTNQLARISVGQTMWTVILGGALLDSGRLIFQNLPGRWAVKDSSADEAFLTRVEAMLQAIEPYANTQKFFDLVFSGGTSRRWTHPFLVAGLCGQMIICYFLSVGTSAGVWTSVALSNSLYVGKLSDWHSVFFGRTAEGYEPGMKTYVPDSPSKEIMAIATFDRSPPRRGMLRPGFLLNTLGLSAAIFGAIFQEQTRTSLGFGPLSPTPNWVVYTAIALSTGTSLLIFVFIILQQRTERTWFDDSITPTRLWPVLDTLAWVSGFPLGVLENGGMISIDDNLLHLVLLNSSAGSSAVNGGGICSLS</sequence>
<evidence type="ECO:0000313" key="2">
    <source>
        <dbReference type="Proteomes" id="UP000814128"/>
    </source>
</evidence>
<accession>A0ACB8QD42</accession>
<dbReference type="EMBL" id="MU273672">
    <property type="protein sequence ID" value="KAI0029485.1"/>
    <property type="molecule type" value="Genomic_DNA"/>
</dbReference>